<name>A0A545U6G2_9GAMM</name>
<proteinExistence type="predicted"/>
<accession>A0A545U6G2</accession>
<protein>
    <submittedName>
        <fullName evidence="2">Uncharacterized protein</fullName>
    </submittedName>
</protein>
<feature type="chain" id="PRO_5022174645" evidence="1">
    <location>
        <begin position="27"/>
        <end position="111"/>
    </location>
</feature>
<evidence type="ECO:0000256" key="1">
    <source>
        <dbReference type="SAM" id="SignalP"/>
    </source>
</evidence>
<evidence type="ECO:0000313" key="2">
    <source>
        <dbReference type="EMBL" id="TQV85065.1"/>
    </source>
</evidence>
<keyword evidence="3" id="KW-1185">Reference proteome</keyword>
<gene>
    <name evidence="2" type="ORF">FLL46_22005</name>
</gene>
<dbReference type="Proteomes" id="UP000315439">
    <property type="component" value="Unassembled WGS sequence"/>
</dbReference>
<organism evidence="2 3">
    <name type="scientific">Aliikangiella coralliicola</name>
    <dbReference type="NCBI Taxonomy" id="2592383"/>
    <lineage>
        <taxon>Bacteria</taxon>
        <taxon>Pseudomonadati</taxon>
        <taxon>Pseudomonadota</taxon>
        <taxon>Gammaproteobacteria</taxon>
        <taxon>Oceanospirillales</taxon>
        <taxon>Pleioneaceae</taxon>
        <taxon>Aliikangiella</taxon>
    </lineage>
</organism>
<dbReference type="RefSeq" id="WP_142933765.1">
    <property type="nucleotide sequence ID" value="NZ_ML660169.1"/>
</dbReference>
<dbReference type="AlphaFoldDB" id="A0A545U6G2"/>
<keyword evidence="1" id="KW-0732">Signal</keyword>
<evidence type="ECO:0000313" key="3">
    <source>
        <dbReference type="Proteomes" id="UP000315439"/>
    </source>
</evidence>
<feature type="signal peptide" evidence="1">
    <location>
        <begin position="1"/>
        <end position="26"/>
    </location>
</feature>
<reference evidence="2 3" key="1">
    <citation type="submission" date="2019-07" db="EMBL/GenBank/DDBJ databases">
        <title>Draft genome for Aliikangiella sp. M105.</title>
        <authorList>
            <person name="Wang G."/>
        </authorList>
    </citation>
    <scope>NUCLEOTIDE SEQUENCE [LARGE SCALE GENOMIC DNA]</scope>
    <source>
        <strain evidence="2 3">M105</strain>
    </source>
</reference>
<comment type="caution">
    <text evidence="2">The sequence shown here is derived from an EMBL/GenBank/DDBJ whole genome shotgun (WGS) entry which is preliminary data.</text>
</comment>
<dbReference type="EMBL" id="VIKS01000013">
    <property type="protein sequence ID" value="TQV85065.1"/>
    <property type="molecule type" value="Genomic_DNA"/>
</dbReference>
<sequence length="111" mass="11827">MKIVNAKIVTLALGLLFTVASQNTLASLSNLGGSYDLTTTRINVSEIQDFCNWDGASDPGIGRWRHCTSIRPLNITGQTEASNAVIVTYYLIDVVGPSAPDPKPKGGYGTK</sequence>